<sequence length="162" mass="18292">MNRLNFWLIWFFGAGPMLLAMFLYFSGYSPTSSSQRGDLLPPGATLSDWGLIDPTGKKRDANGQWQLLLTSKTPCIDRCAYWQQQLPQINQALGKDRDRVIWALVANNPQGNQLSSDQLSQLENGIWLADPNGNLVLQYSLEQTPKDLLKDLKRLLKVSRIG</sequence>
<reference evidence="3" key="1">
    <citation type="submission" date="2016-10" db="EMBL/GenBank/DDBJ databases">
        <authorList>
            <person name="Varghese N."/>
            <person name="Submissions S."/>
        </authorList>
    </citation>
    <scope>NUCLEOTIDE SEQUENCE [LARGE SCALE GENOMIC DNA]</scope>
    <source>
        <strain evidence="3">CGMCC 1.10971</strain>
    </source>
</reference>
<evidence type="ECO:0000256" key="1">
    <source>
        <dbReference type="SAM" id="Phobius"/>
    </source>
</evidence>
<evidence type="ECO:0008006" key="4">
    <source>
        <dbReference type="Google" id="ProtNLM"/>
    </source>
</evidence>
<keyword evidence="1" id="KW-1133">Transmembrane helix</keyword>
<name>A0A1I2M2C5_9GAMM</name>
<keyword evidence="1" id="KW-0812">Transmembrane</keyword>
<dbReference type="AlphaFoldDB" id="A0A1I2M2C5"/>
<dbReference type="OrthoDB" id="9785445at2"/>
<organism evidence="2 3">
    <name type="scientific">Neptunomonas qingdaonensis</name>
    <dbReference type="NCBI Taxonomy" id="1045558"/>
    <lineage>
        <taxon>Bacteria</taxon>
        <taxon>Pseudomonadati</taxon>
        <taxon>Pseudomonadota</taxon>
        <taxon>Gammaproteobacteria</taxon>
        <taxon>Oceanospirillales</taxon>
        <taxon>Oceanospirillaceae</taxon>
        <taxon>Neptunomonas</taxon>
    </lineage>
</organism>
<accession>A0A1I2M2C5</accession>
<proteinExistence type="predicted"/>
<evidence type="ECO:0000313" key="3">
    <source>
        <dbReference type="Proteomes" id="UP000198623"/>
    </source>
</evidence>
<dbReference type="InterPro" id="IPR036249">
    <property type="entry name" value="Thioredoxin-like_sf"/>
</dbReference>
<evidence type="ECO:0000313" key="2">
    <source>
        <dbReference type="EMBL" id="SFF85722.1"/>
    </source>
</evidence>
<dbReference type="EMBL" id="FOOU01000001">
    <property type="protein sequence ID" value="SFF85722.1"/>
    <property type="molecule type" value="Genomic_DNA"/>
</dbReference>
<dbReference type="SUPFAM" id="SSF52833">
    <property type="entry name" value="Thioredoxin-like"/>
    <property type="match status" value="1"/>
</dbReference>
<dbReference type="Proteomes" id="UP000198623">
    <property type="component" value="Unassembled WGS sequence"/>
</dbReference>
<protein>
    <recommendedName>
        <fullName evidence="4">Cytochrome oxidase Cu insertion factor, SCO1/SenC/PrrC family</fullName>
    </recommendedName>
</protein>
<keyword evidence="1" id="KW-0472">Membrane</keyword>
<dbReference type="RefSeq" id="WP_090723643.1">
    <property type="nucleotide sequence ID" value="NZ_FOOU01000001.1"/>
</dbReference>
<keyword evidence="3" id="KW-1185">Reference proteome</keyword>
<gene>
    <name evidence="2" type="ORF">SAMN05216175_101386</name>
</gene>
<feature type="transmembrane region" description="Helical" evidence="1">
    <location>
        <begin position="6"/>
        <end position="26"/>
    </location>
</feature>
<dbReference type="STRING" id="1045558.SAMN05216175_101386"/>